<evidence type="ECO:0000313" key="9">
    <source>
        <dbReference type="EMBL" id="KAK7480333.1"/>
    </source>
</evidence>
<dbReference type="Pfam" id="PF00084">
    <property type="entry name" value="Sushi"/>
    <property type="match status" value="3"/>
</dbReference>
<keyword evidence="6" id="KW-0472">Membrane</keyword>
<keyword evidence="10" id="KW-1185">Reference proteome</keyword>
<keyword evidence="6" id="KW-0812">Transmembrane</keyword>
<feature type="chain" id="PRO_5044797149" description="Sushi domain-containing protein" evidence="7">
    <location>
        <begin position="22"/>
        <end position="566"/>
    </location>
</feature>
<feature type="region of interest" description="Disordered" evidence="5">
    <location>
        <begin position="506"/>
        <end position="566"/>
    </location>
</feature>
<keyword evidence="3 4" id="KW-1015">Disulfide bond</keyword>
<keyword evidence="1 7" id="KW-0732">Signal</keyword>
<feature type="compositionally biased region" description="Low complexity" evidence="5">
    <location>
        <begin position="531"/>
        <end position="545"/>
    </location>
</feature>
<dbReference type="InterPro" id="IPR000436">
    <property type="entry name" value="Sushi_SCR_CCP_dom"/>
</dbReference>
<feature type="domain" description="Sushi" evidence="8">
    <location>
        <begin position="98"/>
        <end position="166"/>
    </location>
</feature>
<keyword evidence="2" id="KW-0677">Repeat</keyword>
<evidence type="ECO:0000256" key="7">
    <source>
        <dbReference type="SAM" id="SignalP"/>
    </source>
</evidence>
<dbReference type="SMART" id="SM00032">
    <property type="entry name" value="CCP"/>
    <property type="match status" value="4"/>
</dbReference>
<name>A0ABD0JZK6_9CAEN</name>
<feature type="domain" description="Sushi" evidence="8">
    <location>
        <begin position="251"/>
        <end position="311"/>
    </location>
</feature>
<protein>
    <recommendedName>
        <fullName evidence="8">Sushi domain-containing protein</fullName>
    </recommendedName>
</protein>
<comment type="caution">
    <text evidence="4">Lacks conserved residue(s) required for the propagation of feature annotation.</text>
</comment>
<evidence type="ECO:0000256" key="6">
    <source>
        <dbReference type="SAM" id="Phobius"/>
    </source>
</evidence>
<evidence type="ECO:0000256" key="3">
    <source>
        <dbReference type="ARBA" id="ARBA00023157"/>
    </source>
</evidence>
<dbReference type="InterPro" id="IPR035976">
    <property type="entry name" value="Sushi/SCR/CCP_sf"/>
</dbReference>
<dbReference type="PANTHER" id="PTHR45656">
    <property type="entry name" value="PROTEIN CBR-CLEC-78"/>
    <property type="match status" value="1"/>
</dbReference>
<dbReference type="Gene3D" id="2.10.70.10">
    <property type="entry name" value="Complement Module, domain 1"/>
    <property type="match status" value="4"/>
</dbReference>
<feature type="domain" description="Sushi" evidence="8">
    <location>
        <begin position="168"/>
        <end position="232"/>
    </location>
</feature>
<keyword evidence="6" id="KW-1133">Transmembrane helix</keyword>
<evidence type="ECO:0000256" key="5">
    <source>
        <dbReference type="SAM" id="MobiDB-lite"/>
    </source>
</evidence>
<accession>A0ABD0JZK6</accession>
<feature type="compositionally biased region" description="Low complexity" evidence="5">
    <location>
        <begin position="426"/>
        <end position="435"/>
    </location>
</feature>
<sequence>MGTQSTFLQAVISTFIGLCCAVGVHPQGPEIACKFKPAILHAEVHFDHGNVFAEEGDKATVVCNPGYKTKGREKTFRIVCNKDGEWTKIDGAPLDSSRQCPMPPTVPDAVYRYSSYTPGDPLSGAVAEGAKVEYICLDGYVLVDRMKSYLSCVDGQWEGPIPTCVRSMSCQPPATIYKGLWTLKTGQKVGDKFTVGSEVQYSCKAGYKLIGAETLECTSFPSWSKVAPMCLLETEPNFYCTQLSTINNGYCKCEGEENNSLDMCKPFYRSIQVRCICDRGYKLMGESLLTCAQFGEREKGAWDHEMPYCEEEDLDDMAPSLGGGRSDQGLHITDEGGTHVSTLVVVIATACSVLGVLLLIMVIVIFRRKKPRPRLFHPSVTPPPYSRVTNNILDEHDRLALMAYADATRVHLPTYEEAVQTGRGGNSNSSSRTNTPMPAGDYRPLPSIPPNLRAPSSVPSGGADNPNRHSTVTTSTINRDGLSENFGSLDTVNVSVSDASTSVTVETFDSGTSTRSMASQRATAGSIGSSDDNLANDNAPLLDNNGENCDDTTSDCPTPGQDQKEE</sequence>
<reference evidence="9 10" key="1">
    <citation type="journal article" date="2023" name="Sci. Data">
        <title>Genome assembly of the Korean intertidal mud-creeper Batillaria attramentaria.</title>
        <authorList>
            <person name="Patra A.K."/>
            <person name="Ho P.T."/>
            <person name="Jun S."/>
            <person name="Lee S.J."/>
            <person name="Kim Y."/>
            <person name="Won Y.J."/>
        </authorList>
    </citation>
    <scope>NUCLEOTIDE SEQUENCE [LARGE SCALE GENOMIC DNA]</scope>
    <source>
        <strain evidence="9">Wonlab-2016</strain>
    </source>
</reference>
<feature type="compositionally biased region" description="Polar residues" evidence="5">
    <location>
        <begin position="468"/>
        <end position="478"/>
    </location>
</feature>
<dbReference type="AlphaFoldDB" id="A0ABD0JZK6"/>
<dbReference type="EMBL" id="JACVVK020000283">
    <property type="protein sequence ID" value="KAK7480333.1"/>
    <property type="molecule type" value="Genomic_DNA"/>
</dbReference>
<dbReference type="InterPro" id="IPR051277">
    <property type="entry name" value="SEZ6_CSMD_C4BPB_Regulators"/>
</dbReference>
<evidence type="ECO:0000256" key="4">
    <source>
        <dbReference type="PROSITE-ProRule" id="PRU00302"/>
    </source>
</evidence>
<comment type="caution">
    <text evidence="9">The sequence shown here is derived from an EMBL/GenBank/DDBJ whole genome shotgun (WGS) entry which is preliminary data.</text>
</comment>
<gene>
    <name evidence="9" type="ORF">BaRGS_00028380</name>
</gene>
<feature type="signal peptide" evidence="7">
    <location>
        <begin position="1"/>
        <end position="21"/>
    </location>
</feature>
<proteinExistence type="predicted"/>
<dbReference type="CDD" id="cd00033">
    <property type="entry name" value="CCP"/>
    <property type="match status" value="4"/>
</dbReference>
<feature type="disulfide bond" evidence="4">
    <location>
        <begin position="203"/>
        <end position="230"/>
    </location>
</feature>
<evidence type="ECO:0000256" key="1">
    <source>
        <dbReference type="ARBA" id="ARBA00022729"/>
    </source>
</evidence>
<evidence type="ECO:0000313" key="10">
    <source>
        <dbReference type="Proteomes" id="UP001519460"/>
    </source>
</evidence>
<feature type="transmembrane region" description="Helical" evidence="6">
    <location>
        <begin position="343"/>
        <end position="366"/>
    </location>
</feature>
<feature type="region of interest" description="Disordered" evidence="5">
    <location>
        <begin position="418"/>
        <end position="487"/>
    </location>
</feature>
<feature type="compositionally biased region" description="Polar residues" evidence="5">
    <location>
        <begin position="509"/>
        <end position="530"/>
    </location>
</feature>
<dbReference type="PANTHER" id="PTHR45656:SF4">
    <property type="entry name" value="PROTEIN CBR-CLEC-78"/>
    <property type="match status" value="1"/>
</dbReference>
<evidence type="ECO:0000259" key="8">
    <source>
        <dbReference type="PROSITE" id="PS50923"/>
    </source>
</evidence>
<dbReference type="SUPFAM" id="SSF57535">
    <property type="entry name" value="Complement control module/SCR domain"/>
    <property type="match status" value="4"/>
</dbReference>
<dbReference type="PROSITE" id="PS50923">
    <property type="entry name" value="SUSHI"/>
    <property type="match status" value="3"/>
</dbReference>
<dbReference type="Proteomes" id="UP001519460">
    <property type="component" value="Unassembled WGS sequence"/>
</dbReference>
<evidence type="ECO:0000256" key="2">
    <source>
        <dbReference type="ARBA" id="ARBA00022737"/>
    </source>
</evidence>
<organism evidence="9 10">
    <name type="scientific">Batillaria attramentaria</name>
    <dbReference type="NCBI Taxonomy" id="370345"/>
    <lineage>
        <taxon>Eukaryota</taxon>
        <taxon>Metazoa</taxon>
        <taxon>Spiralia</taxon>
        <taxon>Lophotrochozoa</taxon>
        <taxon>Mollusca</taxon>
        <taxon>Gastropoda</taxon>
        <taxon>Caenogastropoda</taxon>
        <taxon>Sorbeoconcha</taxon>
        <taxon>Cerithioidea</taxon>
        <taxon>Batillariidae</taxon>
        <taxon>Batillaria</taxon>
    </lineage>
</organism>
<keyword evidence="4" id="KW-0768">Sushi</keyword>